<protein>
    <recommendedName>
        <fullName evidence="5">Carbonic anhydrase</fullName>
        <ecNumber evidence="5">4.2.1.1</ecNumber>
    </recommendedName>
    <alternativeName>
        <fullName evidence="5">Carbonate dehydratase</fullName>
    </alternativeName>
</protein>
<dbReference type="Gene3D" id="3.40.1050.10">
    <property type="entry name" value="Carbonic anhydrase"/>
    <property type="match status" value="1"/>
</dbReference>
<keyword evidence="7" id="KW-1185">Reference proteome</keyword>
<evidence type="ECO:0000313" key="7">
    <source>
        <dbReference type="Proteomes" id="UP000518752"/>
    </source>
</evidence>
<dbReference type="OrthoDB" id="10248475at2759"/>
<dbReference type="GO" id="GO:0008270">
    <property type="term" value="F:zinc ion binding"/>
    <property type="evidence" value="ECO:0007669"/>
    <property type="project" value="UniProtKB-UniRule"/>
</dbReference>
<dbReference type="GO" id="GO:0004089">
    <property type="term" value="F:carbonate dehydratase activity"/>
    <property type="evidence" value="ECO:0007669"/>
    <property type="project" value="UniProtKB-UniRule"/>
</dbReference>
<keyword evidence="5" id="KW-0456">Lyase</keyword>
<dbReference type="AlphaFoldDB" id="A0A8H5G3E0"/>
<comment type="catalytic activity">
    <reaction evidence="5">
        <text>hydrogencarbonate + H(+) = CO2 + H2O</text>
        <dbReference type="Rhea" id="RHEA:10748"/>
        <dbReference type="ChEBI" id="CHEBI:15377"/>
        <dbReference type="ChEBI" id="CHEBI:15378"/>
        <dbReference type="ChEBI" id="CHEBI:16526"/>
        <dbReference type="ChEBI" id="CHEBI:17544"/>
        <dbReference type="EC" id="4.2.1.1"/>
    </reaction>
</comment>
<feature type="binding site" evidence="4">
    <location>
        <position position="57"/>
    </location>
    <ligand>
        <name>Zn(2+)</name>
        <dbReference type="ChEBI" id="CHEBI:29105"/>
    </ligand>
</feature>
<feature type="binding site" evidence="4">
    <location>
        <position position="107"/>
    </location>
    <ligand>
        <name>Zn(2+)</name>
        <dbReference type="ChEBI" id="CHEBI:29105"/>
    </ligand>
</feature>
<accession>A0A8H5G3E0</accession>
<evidence type="ECO:0000256" key="5">
    <source>
        <dbReference type="RuleBase" id="RU003956"/>
    </source>
</evidence>
<dbReference type="InterPro" id="IPR036874">
    <property type="entry name" value="Carbonic_anhydrase_sf"/>
</dbReference>
<comment type="caution">
    <text evidence="6">The sequence shown here is derived from an EMBL/GenBank/DDBJ whole genome shotgun (WGS) entry which is preliminary data.</text>
</comment>
<reference evidence="6 7" key="1">
    <citation type="journal article" date="2020" name="ISME J.">
        <title>Uncovering the hidden diversity of litter-decomposition mechanisms in mushroom-forming fungi.</title>
        <authorList>
            <person name="Floudas D."/>
            <person name="Bentzer J."/>
            <person name="Ahren D."/>
            <person name="Johansson T."/>
            <person name="Persson P."/>
            <person name="Tunlid A."/>
        </authorList>
    </citation>
    <scope>NUCLEOTIDE SEQUENCE [LARGE SCALE GENOMIC DNA]</scope>
    <source>
        <strain evidence="6 7">CBS 406.79</strain>
    </source>
</reference>
<sequence>MPLRHLAYSLYACNSNMFNLLATARHCSTNAPAVDAAQRSPIALPPAKKLAILTCMDARINPFQQLDLKLGDAHIIRNAGGMARDALRSLIISQRLLGTREIAVYHHTGCGMATFSTPALRQLVADSDPLNEDLGGMMDEIDFMDWPEVNVAASGPNLAISGVQETSTTTATKVQSTPAGDVLMRTPTEPETKMDLPPGTNVSDPLVARLLESVKSDVKFLKTNPLLMKGTKVTGWVHWIETGNATRIV</sequence>
<dbReference type="PANTHER" id="PTHR43175:SF3">
    <property type="entry name" value="CARBON DISULFIDE HYDROLASE"/>
    <property type="match status" value="1"/>
</dbReference>
<dbReference type="EMBL" id="JAACJN010000236">
    <property type="protein sequence ID" value="KAF5357538.1"/>
    <property type="molecule type" value="Genomic_DNA"/>
</dbReference>
<dbReference type="Proteomes" id="UP000518752">
    <property type="component" value="Unassembled WGS sequence"/>
</dbReference>
<evidence type="ECO:0000256" key="3">
    <source>
        <dbReference type="ARBA" id="ARBA00022833"/>
    </source>
</evidence>
<dbReference type="PANTHER" id="PTHR43175">
    <property type="entry name" value="CARBONIC ANHYDRASE"/>
    <property type="match status" value="1"/>
</dbReference>
<feature type="binding site" evidence="4">
    <location>
        <position position="110"/>
    </location>
    <ligand>
        <name>Zn(2+)</name>
        <dbReference type="ChEBI" id="CHEBI:29105"/>
    </ligand>
</feature>
<evidence type="ECO:0000256" key="4">
    <source>
        <dbReference type="PIRSR" id="PIRSR601765-1"/>
    </source>
</evidence>
<name>A0A8H5G3E0_9AGAR</name>
<dbReference type="SMART" id="SM00947">
    <property type="entry name" value="Pro_CA"/>
    <property type="match status" value="1"/>
</dbReference>
<evidence type="ECO:0000313" key="6">
    <source>
        <dbReference type="EMBL" id="KAF5357538.1"/>
    </source>
</evidence>
<feature type="binding site" evidence="4">
    <location>
        <position position="55"/>
    </location>
    <ligand>
        <name>Zn(2+)</name>
        <dbReference type="ChEBI" id="CHEBI:29105"/>
    </ligand>
</feature>
<comment type="function">
    <text evidence="5">Reversible hydration of carbon dioxide.</text>
</comment>
<keyword evidence="3 4" id="KW-0862">Zinc</keyword>
<organism evidence="6 7">
    <name type="scientific">Collybiopsis confluens</name>
    <dbReference type="NCBI Taxonomy" id="2823264"/>
    <lineage>
        <taxon>Eukaryota</taxon>
        <taxon>Fungi</taxon>
        <taxon>Dikarya</taxon>
        <taxon>Basidiomycota</taxon>
        <taxon>Agaricomycotina</taxon>
        <taxon>Agaricomycetes</taxon>
        <taxon>Agaricomycetidae</taxon>
        <taxon>Agaricales</taxon>
        <taxon>Marasmiineae</taxon>
        <taxon>Omphalotaceae</taxon>
        <taxon>Collybiopsis</taxon>
    </lineage>
</organism>
<dbReference type="CDD" id="cd03379">
    <property type="entry name" value="beta_CA_cladeD"/>
    <property type="match status" value="1"/>
</dbReference>
<gene>
    <name evidence="6" type="ORF">D9757_012358</name>
</gene>
<keyword evidence="2 4" id="KW-0479">Metal-binding</keyword>
<proteinExistence type="inferred from homology"/>
<comment type="similarity">
    <text evidence="1 5">Belongs to the beta-class carbonic anhydrase family.</text>
</comment>
<evidence type="ECO:0000256" key="2">
    <source>
        <dbReference type="ARBA" id="ARBA00022723"/>
    </source>
</evidence>
<comment type="cofactor">
    <cofactor evidence="4">
        <name>Zn(2+)</name>
        <dbReference type="ChEBI" id="CHEBI:29105"/>
    </cofactor>
    <text evidence="4">Binds 1 zinc ion per subunit.</text>
</comment>
<dbReference type="SUPFAM" id="SSF53056">
    <property type="entry name" value="beta-carbonic anhydrase, cab"/>
    <property type="match status" value="1"/>
</dbReference>
<dbReference type="EC" id="4.2.1.1" evidence="5"/>
<evidence type="ECO:0000256" key="1">
    <source>
        <dbReference type="ARBA" id="ARBA00006217"/>
    </source>
</evidence>
<dbReference type="InterPro" id="IPR001765">
    <property type="entry name" value="Carbonic_anhydrase"/>
</dbReference>
<dbReference type="Pfam" id="PF00484">
    <property type="entry name" value="Pro_CA"/>
    <property type="match status" value="1"/>
</dbReference>